<gene>
    <name evidence="2" type="ORF">DS2_12033</name>
</gene>
<sequence>MKKSIKTSHELYLKSSFETWRYLSCFTIVVVFIASFFRGSDFELVNIIKGVSFIVISIGLLCYGVIYWATWKSIKLGELEDNGILFKKPPEI</sequence>
<proteinExistence type="predicted"/>
<dbReference type="AlphaFoldDB" id="W7QWD0"/>
<organism evidence="2 3">
    <name type="scientific">Catenovulum agarivorans DS-2</name>
    <dbReference type="NCBI Taxonomy" id="1328313"/>
    <lineage>
        <taxon>Bacteria</taxon>
        <taxon>Pseudomonadati</taxon>
        <taxon>Pseudomonadota</taxon>
        <taxon>Gammaproteobacteria</taxon>
        <taxon>Alteromonadales</taxon>
        <taxon>Alteromonadaceae</taxon>
        <taxon>Catenovulum</taxon>
    </lineage>
</organism>
<accession>W7QWD0</accession>
<reference evidence="2 3" key="1">
    <citation type="journal article" date="2014" name="Genome Announc.">
        <title>Draft Genome Sequence of the Agar-Degrading Bacterium Catenovulum sp. Strain DS-2, Isolated from Intestines of Haliotis diversicolor.</title>
        <authorList>
            <person name="Shan D."/>
            <person name="Li X."/>
            <person name="Gu Z."/>
            <person name="Wei G."/>
            <person name="Gao Z."/>
            <person name="Shao Z."/>
        </authorList>
    </citation>
    <scope>NUCLEOTIDE SEQUENCE [LARGE SCALE GENOMIC DNA]</scope>
    <source>
        <strain evidence="2 3">DS-2</strain>
    </source>
</reference>
<comment type="caution">
    <text evidence="2">The sequence shown here is derived from an EMBL/GenBank/DDBJ whole genome shotgun (WGS) entry which is preliminary data.</text>
</comment>
<evidence type="ECO:0000256" key="1">
    <source>
        <dbReference type="SAM" id="Phobius"/>
    </source>
</evidence>
<dbReference type="Proteomes" id="UP000019276">
    <property type="component" value="Unassembled WGS sequence"/>
</dbReference>
<keyword evidence="3" id="KW-1185">Reference proteome</keyword>
<evidence type="ECO:0000313" key="2">
    <source>
        <dbReference type="EMBL" id="EWH09560.1"/>
    </source>
</evidence>
<keyword evidence="1" id="KW-1133">Transmembrane helix</keyword>
<name>W7QWD0_9ALTE</name>
<evidence type="ECO:0000313" key="3">
    <source>
        <dbReference type="Proteomes" id="UP000019276"/>
    </source>
</evidence>
<feature type="transmembrane region" description="Helical" evidence="1">
    <location>
        <begin position="20"/>
        <end position="38"/>
    </location>
</feature>
<dbReference type="EMBL" id="ARZY01000022">
    <property type="protein sequence ID" value="EWH09560.1"/>
    <property type="molecule type" value="Genomic_DNA"/>
</dbReference>
<keyword evidence="1" id="KW-0472">Membrane</keyword>
<protein>
    <submittedName>
        <fullName evidence="2">Uncharacterized protein</fullName>
    </submittedName>
</protein>
<keyword evidence="1" id="KW-0812">Transmembrane</keyword>
<feature type="transmembrane region" description="Helical" evidence="1">
    <location>
        <begin position="50"/>
        <end position="69"/>
    </location>
</feature>